<protein>
    <recommendedName>
        <fullName evidence="6">Transporter</fullName>
    </recommendedName>
</protein>
<evidence type="ECO:0000256" key="6">
    <source>
        <dbReference type="RuleBase" id="RU003732"/>
    </source>
</evidence>
<keyword evidence="3 6" id="KW-0812">Transmembrane</keyword>
<dbReference type="AlphaFoldDB" id="A0A5C6UNS4"/>
<dbReference type="PRINTS" id="PR00176">
    <property type="entry name" value="NANEUSMPORT"/>
</dbReference>
<dbReference type="InterPro" id="IPR047218">
    <property type="entry name" value="YocR/YhdH-like"/>
</dbReference>
<proteinExistence type="inferred from homology"/>
<feature type="transmembrane region" description="Helical" evidence="7">
    <location>
        <begin position="97"/>
        <end position="121"/>
    </location>
</feature>
<feature type="transmembrane region" description="Helical" evidence="7">
    <location>
        <begin position="390"/>
        <end position="416"/>
    </location>
</feature>
<comment type="caution">
    <text evidence="8">The sequence shown here is derived from an EMBL/GenBank/DDBJ whole genome shotgun (WGS) entry which is preliminary data.</text>
</comment>
<feature type="transmembrane region" description="Helical" evidence="7">
    <location>
        <begin position="349"/>
        <end position="370"/>
    </location>
</feature>
<dbReference type="Proteomes" id="UP000321129">
    <property type="component" value="Unassembled WGS sequence"/>
</dbReference>
<dbReference type="CDD" id="cd10336">
    <property type="entry name" value="SLC6sbd_Tyt1-Like"/>
    <property type="match status" value="1"/>
</dbReference>
<dbReference type="PROSITE" id="PS00610">
    <property type="entry name" value="NA_NEUROTRAN_SYMP_1"/>
    <property type="match status" value="1"/>
</dbReference>
<gene>
    <name evidence="8" type="ORF">FSZ31_03310</name>
</gene>
<evidence type="ECO:0000256" key="5">
    <source>
        <dbReference type="ARBA" id="ARBA00023136"/>
    </source>
</evidence>
<comment type="similarity">
    <text evidence="6">Belongs to the sodium:neurotransmitter symporter (SNF) (TC 2.A.22) family.</text>
</comment>
<evidence type="ECO:0000313" key="9">
    <source>
        <dbReference type="Proteomes" id="UP000321129"/>
    </source>
</evidence>
<dbReference type="InterPro" id="IPR037272">
    <property type="entry name" value="SNS_sf"/>
</dbReference>
<dbReference type="InterPro" id="IPR000175">
    <property type="entry name" value="Na/ntran_symport"/>
</dbReference>
<dbReference type="SUPFAM" id="SSF161070">
    <property type="entry name" value="SNF-like"/>
    <property type="match status" value="1"/>
</dbReference>
<dbReference type="PANTHER" id="PTHR42948:SF1">
    <property type="entry name" value="TRANSPORTER"/>
    <property type="match status" value="1"/>
</dbReference>
<dbReference type="EMBL" id="VOPY01000001">
    <property type="protein sequence ID" value="TXC73771.1"/>
    <property type="molecule type" value="Genomic_DNA"/>
</dbReference>
<name>A0A5C6UNS4_9SPHN</name>
<dbReference type="PANTHER" id="PTHR42948">
    <property type="entry name" value="TRANSPORTER"/>
    <property type="match status" value="1"/>
</dbReference>
<evidence type="ECO:0000256" key="7">
    <source>
        <dbReference type="SAM" id="Phobius"/>
    </source>
</evidence>
<evidence type="ECO:0000256" key="3">
    <source>
        <dbReference type="ARBA" id="ARBA00022692"/>
    </source>
</evidence>
<feature type="transmembrane region" description="Helical" evidence="7">
    <location>
        <begin position="222"/>
        <end position="244"/>
    </location>
</feature>
<feature type="transmembrane region" description="Helical" evidence="7">
    <location>
        <begin position="154"/>
        <end position="173"/>
    </location>
</feature>
<feature type="transmembrane region" description="Helical" evidence="7">
    <location>
        <begin position="256"/>
        <end position="283"/>
    </location>
</feature>
<sequence length="460" mass="49221">MTDLAADQPEFRWSSRLSFVLVASGFAVGLGNIWRFPYMTGENGGAAFLLIYLACAFGIGVPLIMAELMLGRRGKKGIVGSIRAVAAESKASRGWSWIGIFALTATFAILVYYVVIAGWTLDYIVRSGAGSFADMRPAQSIAAFDALMASPGRMIFWGACVVVMMALVVGKGLKNGIEKVTTILMPVFFAGLVLLSIYAMIVGDMGQAVRFLFFPDFSKIDGNTVIMAVGQAFFSVGVGFGTMVSFGGYLDKDTSIAGVAGTIVAADTGVALLAGLTIFPFVFQYGLEIASGPGLVFETLPVAFGAMPGGSLVGVAFFLLLFLAAITSCIGLLEPLVSYTIEKFGMTRPIATAILGGLIWVLGFATVFSFNHWDDLYPLAWTGMFADSTIYIVQDMIAVNFILPVGALLTAIFMGWITHKDIWRNELSSSSRLVQSLWLFAVRFVAPVTIILILAFAYIG</sequence>
<keyword evidence="6" id="KW-0769">Symport</keyword>
<dbReference type="Pfam" id="PF00209">
    <property type="entry name" value="SNF"/>
    <property type="match status" value="2"/>
</dbReference>
<dbReference type="RefSeq" id="WP_147121608.1">
    <property type="nucleotide sequence ID" value="NZ_VOPY01000001.1"/>
</dbReference>
<evidence type="ECO:0000256" key="4">
    <source>
        <dbReference type="ARBA" id="ARBA00022989"/>
    </source>
</evidence>
<keyword evidence="9" id="KW-1185">Reference proteome</keyword>
<organism evidence="8 9">
    <name type="scientific">Flavisphingopyxis soli</name>
    <dbReference type="NCBI Taxonomy" id="2601267"/>
    <lineage>
        <taxon>Bacteria</taxon>
        <taxon>Pseudomonadati</taxon>
        <taxon>Pseudomonadota</taxon>
        <taxon>Alphaproteobacteria</taxon>
        <taxon>Sphingomonadales</taxon>
        <taxon>Sphingopyxidaceae</taxon>
        <taxon>Flavisphingopyxis</taxon>
    </lineage>
</organism>
<evidence type="ECO:0000313" key="8">
    <source>
        <dbReference type="EMBL" id="TXC73771.1"/>
    </source>
</evidence>
<dbReference type="GO" id="GO:0016020">
    <property type="term" value="C:membrane"/>
    <property type="evidence" value="ECO:0007669"/>
    <property type="project" value="UniProtKB-SubCell"/>
</dbReference>
<accession>A0A5C6UNS4</accession>
<keyword evidence="2 6" id="KW-0813">Transport</keyword>
<feature type="transmembrane region" description="Helical" evidence="7">
    <location>
        <begin position="437"/>
        <end position="459"/>
    </location>
</feature>
<evidence type="ECO:0000256" key="2">
    <source>
        <dbReference type="ARBA" id="ARBA00022448"/>
    </source>
</evidence>
<dbReference type="GO" id="GO:0015293">
    <property type="term" value="F:symporter activity"/>
    <property type="evidence" value="ECO:0007669"/>
    <property type="project" value="UniProtKB-KW"/>
</dbReference>
<feature type="transmembrane region" description="Helical" evidence="7">
    <location>
        <begin position="17"/>
        <end position="34"/>
    </location>
</feature>
<dbReference type="NCBIfam" id="NF037979">
    <property type="entry name" value="Na_transp"/>
    <property type="match status" value="1"/>
</dbReference>
<keyword evidence="5 7" id="KW-0472">Membrane</keyword>
<dbReference type="PROSITE" id="PS50267">
    <property type="entry name" value="NA_NEUROTRAN_SYMP_3"/>
    <property type="match status" value="1"/>
</dbReference>
<reference evidence="8 9" key="1">
    <citation type="submission" date="2019-08" db="EMBL/GenBank/DDBJ databases">
        <title>Sphingorhabdus soil sp. nov., isolated from arctic soil.</title>
        <authorList>
            <person name="Liu Y."/>
        </authorList>
    </citation>
    <scope>NUCLEOTIDE SEQUENCE [LARGE SCALE GENOMIC DNA]</scope>
    <source>
        <strain evidence="8 9">D-2Q-5-6</strain>
    </source>
</reference>
<evidence type="ECO:0000256" key="1">
    <source>
        <dbReference type="ARBA" id="ARBA00004141"/>
    </source>
</evidence>
<feature type="transmembrane region" description="Helical" evidence="7">
    <location>
        <begin position="180"/>
        <end position="202"/>
    </location>
</feature>
<keyword evidence="4 7" id="KW-1133">Transmembrane helix</keyword>
<dbReference type="OrthoDB" id="9762833at2"/>
<feature type="transmembrane region" description="Helical" evidence="7">
    <location>
        <begin position="312"/>
        <end position="337"/>
    </location>
</feature>
<feature type="transmembrane region" description="Helical" evidence="7">
    <location>
        <begin position="46"/>
        <end position="66"/>
    </location>
</feature>
<comment type="subcellular location">
    <subcellularLocation>
        <location evidence="1">Membrane</location>
        <topology evidence="1">Multi-pass membrane protein</topology>
    </subcellularLocation>
</comment>